<feature type="chain" id="PRO_5001701941" evidence="4">
    <location>
        <begin position="20"/>
        <end position="409"/>
    </location>
</feature>
<sequence>MFSGKLAALAALLPATAFAASIAGNGSSVLPNGKYEISSEGIRANFVPYGAAISNLFIRDAHGIERDIVLGWDNATYYTEDKLHPHFGGVPGRYANRIKNSSFEIDGTTYHVTPNENGGLDTLHGGPDGWDWRNWTVTAHTTDSITFSIVDPDGANGFPGEVISYVTYTLTPYQWHLKMVAVATTKKTPIMLSSHVYWNLDGFQNPNDPTVNNYTVHLPYSGQRVAVDGILIPNGTILPNKQGDVFDFWSSPKKLGANLTSPDLVGGCGSGCVGYDTCWLVNRDQNGPYDWRESGPVATVSSPFSGIQIDIFTDQQAFQIYTCPSQNGTTTIKETQGFFNQTNQPRVVQKYGCMVMEVEDWIDAINQPEWQRENRNIFGPGSDPYVLQATYNFSVNKEVASGSNSTSSY</sequence>
<dbReference type="HOGENOM" id="CLU_031753_0_1_1"/>
<dbReference type="PANTHER" id="PTHR10091">
    <property type="entry name" value="ALDOSE-1-EPIMERASE"/>
    <property type="match status" value="1"/>
</dbReference>
<dbReference type="RefSeq" id="XP_040884783.1">
    <property type="nucleotide sequence ID" value="XM_041027350.1"/>
</dbReference>
<dbReference type="CDD" id="cd09019">
    <property type="entry name" value="galactose_mutarotase_like"/>
    <property type="match status" value="1"/>
</dbReference>
<dbReference type="PANTHER" id="PTHR10091:SF6">
    <property type="entry name" value="1-EPIMERASE, PUTATIVE (AFU_ORTHOLOGUE AFUA_3G13240)-RELATED"/>
    <property type="match status" value="1"/>
</dbReference>
<keyword evidence="4" id="KW-0732">Signal</keyword>
<gene>
    <name evidence="5" type="ORF">M437DRAFT_80397</name>
</gene>
<dbReference type="InterPro" id="IPR047215">
    <property type="entry name" value="Galactose_mutarotase-like"/>
</dbReference>
<dbReference type="GO" id="GO:0006006">
    <property type="term" value="P:glucose metabolic process"/>
    <property type="evidence" value="ECO:0007669"/>
    <property type="project" value="TreeGrafter"/>
</dbReference>
<evidence type="ECO:0000256" key="3">
    <source>
        <dbReference type="ARBA" id="ARBA00023277"/>
    </source>
</evidence>
<evidence type="ECO:0000313" key="5">
    <source>
        <dbReference type="EMBL" id="KEQ67761.1"/>
    </source>
</evidence>
<keyword evidence="2" id="KW-0413">Isomerase</keyword>
<dbReference type="GO" id="GO:0030246">
    <property type="term" value="F:carbohydrate binding"/>
    <property type="evidence" value="ECO:0007669"/>
    <property type="project" value="InterPro"/>
</dbReference>
<dbReference type="SUPFAM" id="SSF74650">
    <property type="entry name" value="Galactose mutarotase-like"/>
    <property type="match status" value="1"/>
</dbReference>
<dbReference type="Gene3D" id="2.70.98.10">
    <property type="match status" value="1"/>
</dbReference>
<dbReference type="GeneID" id="63920723"/>
<dbReference type="AlphaFoldDB" id="A0A074WZD2"/>
<dbReference type="FunFam" id="2.70.98.10:FF:000014">
    <property type="entry name" value="Aldose 1-epimerase, putative"/>
    <property type="match status" value="1"/>
</dbReference>
<comment type="similarity">
    <text evidence="1">Belongs to the aldose epimerase family.</text>
</comment>
<dbReference type="InterPro" id="IPR011013">
    <property type="entry name" value="Gal_mutarotase_sf_dom"/>
</dbReference>
<dbReference type="Proteomes" id="UP000030672">
    <property type="component" value="Unassembled WGS sequence"/>
</dbReference>
<dbReference type="InterPro" id="IPR014718">
    <property type="entry name" value="GH-type_carb-bd"/>
</dbReference>
<dbReference type="GO" id="GO:0033499">
    <property type="term" value="P:galactose catabolic process via UDP-galactose, Leloir pathway"/>
    <property type="evidence" value="ECO:0007669"/>
    <property type="project" value="TreeGrafter"/>
</dbReference>
<evidence type="ECO:0000256" key="2">
    <source>
        <dbReference type="ARBA" id="ARBA00023235"/>
    </source>
</evidence>
<dbReference type="STRING" id="1043003.A0A074WZD2"/>
<protein>
    <submittedName>
        <fullName evidence="5">Galactose mutarotase-like protein</fullName>
    </submittedName>
</protein>
<keyword evidence="6" id="KW-1185">Reference proteome</keyword>
<dbReference type="InterPro" id="IPR008183">
    <property type="entry name" value="Aldose_1/G6P_1-epimerase"/>
</dbReference>
<evidence type="ECO:0000313" key="6">
    <source>
        <dbReference type="Proteomes" id="UP000030672"/>
    </source>
</evidence>
<keyword evidence="3" id="KW-0119">Carbohydrate metabolism</keyword>
<feature type="signal peptide" evidence="4">
    <location>
        <begin position="1"/>
        <end position="19"/>
    </location>
</feature>
<dbReference type="EMBL" id="KL584824">
    <property type="protein sequence ID" value="KEQ67761.1"/>
    <property type="molecule type" value="Genomic_DNA"/>
</dbReference>
<dbReference type="Pfam" id="PF01263">
    <property type="entry name" value="Aldose_epim"/>
    <property type="match status" value="1"/>
</dbReference>
<name>A0A074WZD2_AURM1</name>
<organism evidence="5 6">
    <name type="scientific">Aureobasidium melanogenum (strain CBS 110374)</name>
    <name type="common">Aureobasidium pullulans var. melanogenum</name>
    <dbReference type="NCBI Taxonomy" id="1043003"/>
    <lineage>
        <taxon>Eukaryota</taxon>
        <taxon>Fungi</taxon>
        <taxon>Dikarya</taxon>
        <taxon>Ascomycota</taxon>
        <taxon>Pezizomycotina</taxon>
        <taxon>Dothideomycetes</taxon>
        <taxon>Dothideomycetidae</taxon>
        <taxon>Dothideales</taxon>
        <taxon>Saccotheciaceae</taxon>
        <taxon>Aureobasidium</taxon>
    </lineage>
</organism>
<evidence type="ECO:0000256" key="4">
    <source>
        <dbReference type="SAM" id="SignalP"/>
    </source>
</evidence>
<proteinExistence type="inferred from homology"/>
<evidence type="ECO:0000256" key="1">
    <source>
        <dbReference type="ARBA" id="ARBA00006206"/>
    </source>
</evidence>
<accession>A0A074WZD2</accession>
<reference evidence="5 6" key="1">
    <citation type="journal article" date="2014" name="BMC Genomics">
        <title>Genome sequencing of four Aureobasidium pullulans varieties: biotechnological potential, stress tolerance, and description of new species.</title>
        <authorList>
            <person name="Gostin Ar C."/>
            <person name="Ohm R.A."/>
            <person name="Kogej T."/>
            <person name="Sonjak S."/>
            <person name="Turk M."/>
            <person name="Zajc J."/>
            <person name="Zalar P."/>
            <person name="Grube M."/>
            <person name="Sun H."/>
            <person name="Han J."/>
            <person name="Sharma A."/>
            <person name="Chiniquy J."/>
            <person name="Ngan C.Y."/>
            <person name="Lipzen A."/>
            <person name="Barry K."/>
            <person name="Grigoriev I.V."/>
            <person name="Gunde-Cimerman N."/>
        </authorList>
    </citation>
    <scope>NUCLEOTIDE SEQUENCE [LARGE SCALE GENOMIC DNA]</scope>
    <source>
        <strain evidence="5 6">CBS 110374</strain>
    </source>
</reference>
<dbReference type="GO" id="GO:0004034">
    <property type="term" value="F:aldose 1-epimerase activity"/>
    <property type="evidence" value="ECO:0007669"/>
    <property type="project" value="TreeGrafter"/>
</dbReference>